<feature type="compositionally biased region" description="Basic and acidic residues" evidence="1">
    <location>
        <begin position="501"/>
        <end position="527"/>
    </location>
</feature>
<feature type="compositionally biased region" description="Low complexity" evidence="1">
    <location>
        <begin position="297"/>
        <end position="306"/>
    </location>
</feature>
<organism evidence="2 3">
    <name type="scientific">Amycolatopsis pretoriensis</name>
    <dbReference type="NCBI Taxonomy" id="218821"/>
    <lineage>
        <taxon>Bacteria</taxon>
        <taxon>Bacillati</taxon>
        <taxon>Actinomycetota</taxon>
        <taxon>Actinomycetes</taxon>
        <taxon>Pseudonocardiales</taxon>
        <taxon>Pseudonocardiaceae</taxon>
        <taxon>Amycolatopsis</taxon>
    </lineage>
</organism>
<dbReference type="EMBL" id="FNUJ01000008">
    <property type="protein sequence ID" value="SEF35395.1"/>
    <property type="molecule type" value="Genomic_DNA"/>
</dbReference>
<dbReference type="AlphaFoldDB" id="A0A1H5RAI2"/>
<feature type="compositionally biased region" description="Basic and acidic residues" evidence="1">
    <location>
        <begin position="457"/>
        <end position="468"/>
    </location>
</feature>
<dbReference type="STRING" id="218821.SAMN05421837_10841"/>
<proteinExistence type="predicted"/>
<dbReference type="RefSeq" id="WP_091389976.1">
    <property type="nucleotide sequence ID" value="NZ_FNUJ01000008.1"/>
</dbReference>
<feature type="region of interest" description="Disordered" evidence="1">
    <location>
        <begin position="241"/>
        <end position="587"/>
    </location>
</feature>
<reference evidence="3" key="1">
    <citation type="submission" date="2016-10" db="EMBL/GenBank/DDBJ databases">
        <authorList>
            <person name="Varghese N."/>
            <person name="Submissions S."/>
        </authorList>
    </citation>
    <scope>NUCLEOTIDE SEQUENCE [LARGE SCALE GENOMIC DNA]</scope>
    <source>
        <strain evidence="3">DSM 44654</strain>
    </source>
</reference>
<feature type="compositionally biased region" description="Low complexity" evidence="1">
    <location>
        <begin position="528"/>
        <end position="539"/>
    </location>
</feature>
<keyword evidence="3" id="KW-1185">Reference proteome</keyword>
<feature type="region of interest" description="Disordered" evidence="1">
    <location>
        <begin position="615"/>
        <end position="640"/>
    </location>
</feature>
<evidence type="ECO:0000256" key="1">
    <source>
        <dbReference type="SAM" id="MobiDB-lite"/>
    </source>
</evidence>
<feature type="compositionally biased region" description="Low complexity" evidence="1">
    <location>
        <begin position="272"/>
        <end position="290"/>
    </location>
</feature>
<dbReference type="Proteomes" id="UP000198878">
    <property type="component" value="Unassembled WGS sequence"/>
</dbReference>
<protein>
    <submittedName>
        <fullName evidence="2">Uncharacterized protein</fullName>
    </submittedName>
</protein>
<evidence type="ECO:0000313" key="2">
    <source>
        <dbReference type="EMBL" id="SEF35395.1"/>
    </source>
</evidence>
<feature type="compositionally biased region" description="Low complexity" evidence="1">
    <location>
        <begin position="615"/>
        <end position="630"/>
    </location>
</feature>
<gene>
    <name evidence="2" type="ORF">SAMN05421837_10841</name>
</gene>
<feature type="compositionally biased region" description="Low complexity" evidence="1">
    <location>
        <begin position="342"/>
        <end position="380"/>
    </location>
</feature>
<feature type="compositionally biased region" description="Pro residues" evidence="1">
    <location>
        <begin position="561"/>
        <end position="577"/>
    </location>
</feature>
<evidence type="ECO:0000313" key="3">
    <source>
        <dbReference type="Proteomes" id="UP000198878"/>
    </source>
</evidence>
<name>A0A1H5RAI2_9PSEU</name>
<sequence length="785" mass="79592">MRLVRLQRQQSRVADDVRAALASLGRGSTVIGGIALVGVGTVTERPIEAVVLLPHGVIIVIGVDLPDPALRLEAPLGAEWKADGWPLVADDDAINPATEALDVSQACEQRIAALVPGTGPVGTIVAVGPYVETVDQPATDLAGPVRVLHPTPTTMLAATVSLATAHRPRSVDQVRALIRGLAPEAPEFSDEVLLGEGFSRFTDDSPPESLWDSGPLVPSQVGPVGSTGVAAAAGSSSATLADSTAANGGQVGPDPAGPASLPAPAKADTVEPTSPAAAAPTSLAAGAAKPSSQVEEPPAAALLDPASHTAGPTEPTSPAGDSPAAGSPVADRSGWHTKTPVPAEAEPAPSPAEDSAADSPAADLGSASPSSGAVASLLSAETERTEVLPPQADSEQAETRPAPAEPEQAETRPAPADPERTEDFSPSGASERTETPPPPAAFERTEKLPLPADPEQAETRPAEPKRAENFPPSADSDRTEKLPSPASHGRAETRPTPADPTHTEDFSPSGDPERTETPLPDPERTEKLPAPALPLFPGATVPPQPTRPGDLPTDTENPAARPQPPADSPRPFPTPRPTPRETAPTPKTVRWIPLAAIGLLVALVVAAVAAATSGDDTASAPTAGPPTAATQPPPQTTTPVAQSLQFSLRAADHDQRCASHAFGDAQASLQQTSCSGVRRASYAADVDGRAAAVTIGIVEFPDAAQAAAFKAVADTPGGGGVLDLAAETGKWGATPAPRFENAAYASKADGTSVRIVQAVWAPGPSTPDDPGLTRAVQAALDLPAQ</sequence>
<accession>A0A1H5RAI2</accession>
<feature type="region of interest" description="Disordered" evidence="1">
    <location>
        <begin position="199"/>
        <end position="219"/>
    </location>
</feature>